<evidence type="ECO:0000256" key="11">
    <source>
        <dbReference type="ARBA" id="ARBA00034617"/>
    </source>
</evidence>
<keyword evidence="1" id="KW-0540">Nuclease</keyword>
<evidence type="ECO:0000256" key="5">
    <source>
        <dbReference type="ARBA" id="ARBA00022806"/>
    </source>
</evidence>
<dbReference type="InterPro" id="IPR014017">
    <property type="entry name" value="DNA_helicase_UvrD-like_C"/>
</dbReference>
<keyword evidence="4 14" id="KW-0378">Hydrolase</keyword>
<dbReference type="GO" id="GO:0006281">
    <property type="term" value="P:DNA repair"/>
    <property type="evidence" value="ECO:0007669"/>
    <property type="project" value="UniProtKB-KW"/>
</dbReference>
<dbReference type="PROSITE" id="PS51217">
    <property type="entry name" value="UVRD_HELICASE_CTER"/>
    <property type="match status" value="1"/>
</dbReference>
<dbReference type="Pfam" id="PF12705">
    <property type="entry name" value="PDDEXK_1"/>
    <property type="match status" value="1"/>
</dbReference>
<dbReference type="SUPFAM" id="SSF52540">
    <property type="entry name" value="P-loop containing nucleoside triphosphate hydrolases"/>
    <property type="match status" value="1"/>
</dbReference>
<keyword evidence="10" id="KW-0413">Isomerase</keyword>
<proteinExistence type="predicted"/>
<comment type="caution">
    <text evidence="18">The sequence shown here is derived from an EMBL/GenBank/DDBJ whole genome shotgun (WGS) entry which is preliminary data.</text>
</comment>
<feature type="domain" description="UvrD-like helicase ATP-binding" evidence="16">
    <location>
        <begin position="28"/>
        <end position="492"/>
    </location>
</feature>
<dbReference type="GO" id="GO:0005524">
    <property type="term" value="F:ATP binding"/>
    <property type="evidence" value="ECO:0007669"/>
    <property type="project" value="UniProtKB-UniRule"/>
</dbReference>
<keyword evidence="2 14" id="KW-0547">Nucleotide-binding</keyword>
<dbReference type="Gene3D" id="3.90.320.10">
    <property type="match status" value="1"/>
</dbReference>
<dbReference type="InterPro" id="IPR000212">
    <property type="entry name" value="DNA_helicase_UvrD/REP"/>
</dbReference>
<comment type="catalytic activity">
    <reaction evidence="11">
        <text>Couples ATP hydrolysis with the unwinding of duplex DNA by translocating in the 3'-5' direction.</text>
        <dbReference type="EC" id="5.6.2.4"/>
    </reaction>
</comment>
<evidence type="ECO:0000256" key="7">
    <source>
        <dbReference type="ARBA" id="ARBA00022840"/>
    </source>
</evidence>
<keyword evidence="7 14" id="KW-0067">ATP-binding</keyword>
<evidence type="ECO:0000256" key="15">
    <source>
        <dbReference type="SAM" id="MobiDB-lite"/>
    </source>
</evidence>
<dbReference type="PANTHER" id="PTHR11070:SF2">
    <property type="entry name" value="ATP-DEPENDENT DNA HELICASE SRS2"/>
    <property type="match status" value="1"/>
</dbReference>
<dbReference type="EMBL" id="JBHSZI010000005">
    <property type="protein sequence ID" value="MFC7060012.1"/>
    <property type="molecule type" value="Genomic_DNA"/>
</dbReference>
<dbReference type="InterPro" id="IPR038726">
    <property type="entry name" value="PDDEXK_AddAB-type"/>
</dbReference>
<dbReference type="GO" id="GO:0004527">
    <property type="term" value="F:exonuclease activity"/>
    <property type="evidence" value="ECO:0007669"/>
    <property type="project" value="UniProtKB-KW"/>
</dbReference>
<name>A0ABD5W4J4_9EURY</name>
<dbReference type="Proteomes" id="UP001596445">
    <property type="component" value="Unassembled WGS sequence"/>
</dbReference>
<evidence type="ECO:0000256" key="4">
    <source>
        <dbReference type="ARBA" id="ARBA00022801"/>
    </source>
</evidence>
<feature type="region of interest" description="Disordered" evidence="15">
    <location>
        <begin position="1"/>
        <end position="26"/>
    </location>
</feature>
<feature type="compositionally biased region" description="Polar residues" evidence="15">
    <location>
        <begin position="339"/>
        <end position="360"/>
    </location>
</feature>
<evidence type="ECO:0000256" key="14">
    <source>
        <dbReference type="PROSITE-ProRule" id="PRU00560"/>
    </source>
</evidence>
<evidence type="ECO:0000256" key="13">
    <source>
        <dbReference type="ARBA" id="ARBA00048988"/>
    </source>
</evidence>
<protein>
    <recommendedName>
        <fullName evidence="12">DNA 3'-5' helicase</fullName>
        <ecNumber evidence="12">5.6.2.4</ecNumber>
    </recommendedName>
</protein>
<keyword evidence="9" id="KW-0234">DNA repair</keyword>
<evidence type="ECO:0000256" key="3">
    <source>
        <dbReference type="ARBA" id="ARBA00022763"/>
    </source>
</evidence>
<evidence type="ECO:0000256" key="12">
    <source>
        <dbReference type="ARBA" id="ARBA00034808"/>
    </source>
</evidence>
<dbReference type="Gene3D" id="1.10.486.10">
    <property type="entry name" value="PCRA, domain 4"/>
    <property type="match status" value="1"/>
</dbReference>
<dbReference type="InterPro" id="IPR027417">
    <property type="entry name" value="P-loop_NTPase"/>
</dbReference>
<feature type="region of interest" description="Disordered" evidence="15">
    <location>
        <begin position="576"/>
        <end position="598"/>
    </location>
</feature>
<dbReference type="EC" id="5.6.2.4" evidence="12"/>
<feature type="binding site" evidence="14">
    <location>
        <begin position="49"/>
        <end position="56"/>
    </location>
    <ligand>
        <name>ATP</name>
        <dbReference type="ChEBI" id="CHEBI:30616"/>
    </ligand>
</feature>
<dbReference type="Pfam" id="PF00580">
    <property type="entry name" value="UvrD-helicase"/>
    <property type="match status" value="1"/>
</dbReference>
<dbReference type="PANTHER" id="PTHR11070">
    <property type="entry name" value="UVRD / RECB / PCRA DNA HELICASE FAMILY MEMBER"/>
    <property type="match status" value="1"/>
</dbReference>
<keyword evidence="8" id="KW-0238">DNA-binding</keyword>
<feature type="compositionally biased region" description="Basic and acidic residues" evidence="15">
    <location>
        <begin position="361"/>
        <end position="376"/>
    </location>
</feature>
<feature type="region of interest" description="Disordered" evidence="15">
    <location>
        <begin position="339"/>
        <end position="399"/>
    </location>
</feature>
<evidence type="ECO:0000259" key="17">
    <source>
        <dbReference type="PROSITE" id="PS51217"/>
    </source>
</evidence>
<feature type="domain" description="UvrD-like helicase C-terminal" evidence="17">
    <location>
        <begin position="497"/>
        <end position="812"/>
    </location>
</feature>
<dbReference type="RefSeq" id="WP_267164497.1">
    <property type="nucleotide sequence ID" value="NZ_CP112975.1"/>
</dbReference>
<evidence type="ECO:0000256" key="9">
    <source>
        <dbReference type="ARBA" id="ARBA00023204"/>
    </source>
</evidence>
<keyword evidence="6" id="KW-0269">Exonuclease</keyword>
<evidence type="ECO:0000256" key="8">
    <source>
        <dbReference type="ARBA" id="ARBA00023125"/>
    </source>
</evidence>
<keyword evidence="19" id="KW-1185">Reference proteome</keyword>
<dbReference type="GO" id="GO:0043138">
    <property type="term" value="F:3'-5' DNA helicase activity"/>
    <property type="evidence" value="ECO:0007669"/>
    <property type="project" value="UniProtKB-EC"/>
</dbReference>
<gene>
    <name evidence="18" type="ORF">ACFQQG_19595</name>
</gene>
<evidence type="ECO:0000313" key="18">
    <source>
        <dbReference type="EMBL" id="MFC7060012.1"/>
    </source>
</evidence>
<dbReference type="InterPro" id="IPR011604">
    <property type="entry name" value="PDDEXK-like_dom_sf"/>
</dbReference>
<evidence type="ECO:0000256" key="1">
    <source>
        <dbReference type="ARBA" id="ARBA00022722"/>
    </source>
</evidence>
<dbReference type="GeneID" id="76632349"/>
<keyword evidence="5 14" id="KW-0347">Helicase</keyword>
<dbReference type="GO" id="GO:0003677">
    <property type="term" value="F:DNA binding"/>
    <property type="evidence" value="ECO:0007669"/>
    <property type="project" value="UniProtKB-KW"/>
</dbReference>
<evidence type="ECO:0000256" key="2">
    <source>
        <dbReference type="ARBA" id="ARBA00022741"/>
    </source>
</evidence>
<evidence type="ECO:0000313" key="19">
    <source>
        <dbReference type="Proteomes" id="UP001596445"/>
    </source>
</evidence>
<evidence type="ECO:0000256" key="10">
    <source>
        <dbReference type="ARBA" id="ARBA00023235"/>
    </source>
</evidence>
<organism evidence="18 19">
    <name type="scientific">Halovenus salina</name>
    <dbReference type="NCBI Taxonomy" id="1510225"/>
    <lineage>
        <taxon>Archaea</taxon>
        <taxon>Methanobacteriati</taxon>
        <taxon>Methanobacteriota</taxon>
        <taxon>Stenosarchaea group</taxon>
        <taxon>Halobacteria</taxon>
        <taxon>Halobacteriales</taxon>
        <taxon>Haloarculaceae</taxon>
        <taxon>Halovenus</taxon>
    </lineage>
</organism>
<evidence type="ECO:0000259" key="16">
    <source>
        <dbReference type="PROSITE" id="PS51198"/>
    </source>
</evidence>
<reference evidence="18 19" key="1">
    <citation type="journal article" date="2019" name="Int. J. Syst. Evol. Microbiol.">
        <title>The Global Catalogue of Microorganisms (GCM) 10K type strain sequencing project: providing services to taxonomists for standard genome sequencing and annotation.</title>
        <authorList>
            <consortium name="The Broad Institute Genomics Platform"/>
            <consortium name="The Broad Institute Genome Sequencing Center for Infectious Disease"/>
            <person name="Wu L."/>
            <person name="Ma J."/>
        </authorList>
    </citation>
    <scope>NUCLEOTIDE SEQUENCE [LARGE SCALE GENOMIC DNA]</scope>
    <source>
        <strain evidence="18 19">JCM 30072</strain>
    </source>
</reference>
<evidence type="ECO:0000256" key="6">
    <source>
        <dbReference type="ARBA" id="ARBA00022839"/>
    </source>
</evidence>
<dbReference type="PROSITE" id="PS51198">
    <property type="entry name" value="UVRD_HELICASE_ATP_BIND"/>
    <property type="match status" value="1"/>
</dbReference>
<keyword evidence="3" id="KW-0227">DNA damage</keyword>
<dbReference type="Gene3D" id="3.40.50.300">
    <property type="entry name" value="P-loop containing nucleotide triphosphate hydrolases"/>
    <property type="match status" value="4"/>
</dbReference>
<dbReference type="InterPro" id="IPR014016">
    <property type="entry name" value="UvrD-like_ATP-bd"/>
</dbReference>
<comment type="catalytic activity">
    <reaction evidence="13">
        <text>ATP + H2O = ADP + phosphate + H(+)</text>
        <dbReference type="Rhea" id="RHEA:13065"/>
        <dbReference type="ChEBI" id="CHEBI:15377"/>
        <dbReference type="ChEBI" id="CHEBI:15378"/>
        <dbReference type="ChEBI" id="CHEBI:30616"/>
        <dbReference type="ChEBI" id="CHEBI:43474"/>
        <dbReference type="ChEBI" id="CHEBI:456216"/>
        <dbReference type="EC" id="5.6.2.4"/>
    </reaction>
</comment>
<sequence>MSNQESSSTDDDHSDSTAETSDPPRLKGAQRLIAEAYFDTNSGLFVLNCVPGAGKSFVRSDLAAKELLKRWVAGDPTPERRLCVVTFSRDEASTIRSDITSRLEALVTHDMTPAGAETTDEELTALLHRVRQAPYIGTIDSVIRTLLSEILSDVGFREMPTTGNDAHLEQLHRACFDAVGSDPAYSSAVDRLTEAYPTREYDAGVAELLRSALRYCRSHRLSHDEFRERLLDTIDAVYAEGETTSIEDIGASLARCVSASAAEEAIESLSEEDCRSLVAADQELRESWVARIEDFCTVLSGYRETYDSLSRERGVLSHLDCAYLVAEFFDPDVVAGKTPQYSTASRGQKQDSAGSQSRTDTFTREDEQTEQRESRNSGDMTEDSAVVPRQDTGDNPDMARRRKRVLARHRDRIDCWLVDEAQDLSALQHDALAPLVRSDARVFAAGDIRQSIYGWRDAHPELFAAAIEEGKYFENDWQTHVVETATRTYRCRPAIARAINAIAEPVLTDPEQGNLGELEMEYPRLEAVRESTDEPGIHIAAFNRQGIPGSDQYVRPSGRKGEAGLLATYLAGGLADGTLTPTSQTEDSSDDSHRSERNCNPPITVLFRRCRHMETYAEAFRAEGLSVLNASTPLFESPAVCAVVDVMEWLIDPLEPARTERLMSATSLDVGELETACASHQWELDAVLAERSEELSEREEEVLRALTELRTQVNIQYPQTARNLAADVIETLALRSDRYDLVSEESPASRVANLDAFEEWLVSLDSGDGMSTSRAVELVEPVRNEPRKGPPQPVTEDGEADVVFKTIHQMKGDEADVIALADVGFRLWAPGTSNQRFINSGDVVGLAPPELDHDLSLTSRPLSVFSNGLYTPGGDSGADSDTGHHTGGRSGLVRDVGLRWATEQWYSPETAESPDQLLGHDQLQRVARSHRAEAWRLLYVALTRARDHLVIPLPRTSPAGISERDRWVDAIRNGLGFSGSPRAGQYLVDTRGEETPLTVSVNDVSLQAGGRQNGVGKSPVELRAAGGDDRFAGSSRVTQETLPAFIPRLIRPSTLAPLATSPEEWMLAHLQNTELHTEMDTDRVGFEAPFEVGDLEPEVLGTIAHSFMRLMIHRVRSRQTDGEGAVEEILALRPLASAAVERHCGHLTESTRGEIVAFLTSHVGSQLRDTECWRRIKESEAVYLEKSLTGLIRIDGVEFEFDGSGDLVLKQKDGTWEIVDLKLQLQDPHSETKERYRIQVGAYTSLLASQVDGDISGRVKMVGVECESLLVDGDEFKIEQELAALYERLKSGQQFSD</sequence>
<accession>A0ABD5W4J4</accession>